<feature type="region of interest" description="Disordered" evidence="1">
    <location>
        <begin position="186"/>
        <end position="256"/>
    </location>
</feature>
<protein>
    <submittedName>
        <fullName evidence="2">Uncharacterized protein</fullName>
    </submittedName>
</protein>
<dbReference type="OrthoDB" id="10007170at2759"/>
<accession>A0A835VGY3</accession>
<reference evidence="2 3" key="1">
    <citation type="journal article" date="2020" name="Nat. Food">
        <title>A phased Vanilla planifolia genome enables genetic improvement of flavour and production.</title>
        <authorList>
            <person name="Hasing T."/>
            <person name="Tang H."/>
            <person name="Brym M."/>
            <person name="Khazi F."/>
            <person name="Huang T."/>
            <person name="Chambers A.H."/>
        </authorList>
    </citation>
    <scope>NUCLEOTIDE SEQUENCE [LARGE SCALE GENOMIC DNA]</scope>
    <source>
        <tissue evidence="2">Leaf</tissue>
    </source>
</reference>
<keyword evidence="3" id="KW-1185">Reference proteome</keyword>
<comment type="caution">
    <text evidence="2">The sequence shown here is derived from an EMBL/GenBank/DDBJ whole genome shotgun (WGS) entry which is preliminary data.</text>
</comment>
<sequence>MFNRLRVQRMVGSISTERGRVQKQAGPVKFGIAGPVEVVAHGTNPEDLPKKWRCSMQFWLPGLNNCNVSEDETTKAFHELYPVPVPVSDTNLTSHLDAAASTVTSAGLDSILGTPGKIAANRDALNKRAFSSSDLRRQKKAKIAKYEENGLMQLLALEGLKQPILFPVMGSIYLMMVVYKPPQKTSWPEQRHTRENLQQEPSNGKQKPPDLLISAEIDRSVNGSGKGMQPSHAVKDRLGKKGSNFPKVPESNKGTSLEQYHVDAVKNVLKSSKLSRKIDELNGMHSNLDLQPIAGVPGSSPH</sequence>
<dbReference type="EMBL" id="JADCNL010000001">
    <property type="protein sequence ID" value="KAG0498457.1"/>
    <property type="molecule type" value="Genomic_DNA"/>
</dbReference>
<evidence type="ECO:0000313" key="3">
    <source>
        <dbReference type="Proteomes" id="UP000636800"/>
    </source>
</evidence>
<dbReference type="Proteomes" id="UP000636800">
    <property type="component" value="Chromosome 1"/>
</dbReference>
<dbReference type="AlphaFoldDB" id="A0A835VGY3"/>
<evidence type="ECO:0000313" key="2">
    <source>
        <dbReference type="EMBL" id="KAG0498457.1"/>
    </source>
</evidence>
<dbReference type="InterPro" id="IPR055300">
    <property type="entry name" value="CWZF3/5/7"/>
</dbReference>
<gene>
    <name evidence="2" type="ORF">HPP92_003148</name>
</gene>
<dbReference type="PANTHER" id="PTHR46524:SF7">
    <property type="entry name" value="CW-TYPE ZINC FINGER"/>
    <property type="match status" value="1"/>
</dbReference>
<dbReference type="Gene3D" id="3.30.40.100">
    <property type="match status" value="1"/>
</dbReference>
<organism evidence="2 3">
    <name type="scientific">Vanilla planifolia</name>
    <name type="common">Vanilla</name>
    <dbReference type="NCBI Taxonomy" id="51239"/>
    <lineage>
        <taxon>Eukaryota</taxon>
        <taxon>Viridiplantae</taxon>
        <taxon>Streptophyta</taxon>
        <taxon>Embryophyta</taxon>
        <taxon>Tracheophyta</taxon>
        <taxon>Spermatophyta</taxon>
        <taxon>Magnoliopsida</taxon>
        <taxon>Liliopsida</taxon>
        <taxon>Asparagales</taxon>
        <taxon>Orchidaceae</taxon>
        <taxon>Vanilloideae</taxon>
        <taxon>Vanilleae</taxon>
        <taxon>Vanilla</taxon>
    </lineage>
</organism>
<proteinExistence type="predicted"/>
<name>A0A835VGY3_VANPL</name>
<evidence type="ECO:0000256" key="1">
    <source>
        <dbReference type="SAM" id="MobiDB-lite"/>
    </source>
</evidence>
<dbReference type="PANTHER" id="PTHR46524">
    <property type="entry name" value="CW-TYPE ZINC FINGER"/>
    <property type="match status" value="1"/>
</dbReference>